<proteinExistence type="predicted"/>
<organism evidence="2 3">
    <name type="scientific">Paracoccus jeotgali</name>
    <dbReference type="NCBI Taxonomy" id="2065379"/>
    <lineage>
        <taxon>Bacteria</taxon>
        <taxon>Pseudomonadati</taxon>
        <taxon>Pseudomonadota</taxon>
        <taxon>Alphaproteobacteria</taxon>
        <taxon>Rhodobacterales</taxon>
        <taxon>Paracoccaceae</taxon>
        <taxon>Paracoccus</taxon>
    </lineage>
</organism>
<name>A0A2K9MIS6_9RHOB</name>
<evidence type="ECO:0000313" key="3">
    <source>
        <dbReference type="Proteomes" id="UP000234882"/>
    </source>
</evidence>
<dbReference type="Pfam" id="PF06568">
    <property type="entry name" value="YjiS-like"/>
    <property type="match status" value="1"/>
</dbReference>
<feature type="domain" description="YjiS-like" evidence="1">
    <location>
        <begin position="24"/>
        <end position="58"/>
    </location>
</feature>
<dbReference type="KEGG" id="paru:CYR75_03990"/>
<reference evidence="3" key="1">
    <citation type="submission" date="2017-12" db="EMBL/GenBank/DDBJ databases">
        <title>Genomic analysis of Paracoccus sp. CBA4604.</title>
        <authorList>
            <person name="Roh S.W."/>
            <person name="Kim J.Y."/>
            <person name="Kim J.S."/>
        </authorList>
    </citation>
    <scope>NUCLEOTIDE SEQUENCE [LARGE SCALE GENOMIC DNA]</scope>
    <source>
        <strain evidence="3">CBA4604</strain>
    </source>
</reference>
<dbReference type="OrthoDB" id="8116725at2"/>
<accession>A0A2K9MIS6</accession>
<dbReference type="InterPro" id="IPR009506">
    <property type="entry name" value="YjiS-like"/>
</dbReference>
<sequence length="65" mass="7237">MTASATTTHAKAPLGRDLLARIGDTLRDWALRRETRLQLERLSDRELTDIGLCRADIDGVVNGNF</sequence>
<protein>
    <recommendedName>
        <fullName evidence="1">YjiS-like domain-containing protein</fullName>
    </recommendedName>
</protein>
<dbReference type="AlphaFoldDB" id="A0A2K9MIS6"/>
<gene>
    <name evidence="2" type="ORF">CYR75_03990</name>
</gene>
<dbReference type="Proteomes" id="UP000234882">
    <property type="component" value="Chromosome"/>
</dbReference>
<evidence type="ECO:0000313" key="2">
    <source>
        <dbReference type="EMBL" id="AUM75520.1"/>
    </source>
</evidence>
<evidence type="ECO:0000259" key="1">
    <source>
        <dbReference type="Pfam" id="PF06568"/>
    </source>
</evidence>
<keyword evidence="3" id="KW-1185">Reference proteome</keyword>
<dbReference type="EMBL" id="CP025583">
    <property type="protein sequence ID" value="AUM75520.1"/>
    <property type="molecule type" value="Genomic_DNA"/>
</dbReference>